<gene>
    <name evidence="3" type="ORF">CCAP1982_LOCUS5962</name>
</gene>
<keyword evidence="2" id="KW-0472">Membrane</keyword>
<evidence type="ECO:0000256" key="1">
    <source>
        <dbReference type="SAM" id="MobiDB-lite"/>
    </source>
</evidence>
<comment type="caution">
    <text evidence="3">The sequence shown here is derived from an EMBL/GenBank/DDBJ whole genome shotgun (WGS) entry which is preliminary data.</text>
</comment>
<evidence type="ECO:0000313" key="4">
    <source>
        <dbReference type="Proteomes" id="UP000606786"/>
    </source>
</evidence>
<feature type="compositionally biased region" description="Low complexity" evidence="1">
    <location>
        <begin position="389"/>
        <end position="399"/>
    </location>
</feature>
<name>A0A811UG60_CERCA</name>
<dbReference type="OrthoDB" id="6419989at2759"/>
<dbReference type="EMBL" id="CAJHJT010000012">
    <property type="protein sequence ID" value="CAD6997328.1"/>
    <property type="molecule type" value="Genomic_DNA"/>
</dbReference>
<dbReference type="PANTHER" id="PTHR21261">
    <property type="entry name" value="BEAT PROTEIN"/>
    <property type="match status" value="1"/>
</dbReference>
<feature type="compositionally biased region" description="Low complexity" evidence="1">
    <location>
        <begin position="461"/>
        <end position="493"/>
    </location>
</feature>
<proteinExistence type="predicted"/>
<feature type="transmembrane region" description="Helical" evidence="2">
    <location>
        <begin position="260"/>
        <end position="283"/>
    </location>
</feature>
<sequence length="586" mass="65511">MVPLHHIKTYQIERYEENNLESVVSALHFMVTTQHFIKGQMRLKCTASIFDIFKEEIESVIEEDRPRIMASGRSYDMHNNYPYEQHASGDGFEDHNESFLTYSADAWKSAPSRRLALTLHNTCKCNVNLHQSVNKVQINYHSLLYLLSLIPPNTHSSMIAYTSVNAADITSSATTIHTVASASIYAKALKMHWKHIWTGLMATITTIPTSFNRKQRRRQPVVESSHRYVKRISEANVGDGAEGILTATARLDIFAMAERSVVVAIFTVIFAGVFVCTLTLHFISCQRVQKKSVASAMQEQAKMTAGKSATNSIAAFTANVLLSKVTATALAVKWTLKGRKSFHNCIGKNLKSLSVRFVGFLRALGWLKFMQCSATVSANPLQKLARQQQQISRQQQKQQGSTEILRNDAHRSPSNANQQLSLTAGSRSPSTPLPTTLDAALTFDTPSVGAAMHDAIAVCNNTNTNNTRNRCDSGRYNNNNNNSNRSRNNNENSTGGGNSNQAIANFTKDTSKDQTLLMMIAQRFDCQHVDDFLTRALGKWQQLKVLLLSMNDNNKNNNKVLAKAKMFLFNWQENGVTPHHPCRRYC</sequence>
<protein>
    <submittedName>
        <fullName evidence="3">(Mediterranean fruit fly) hypothetical protein</fullName>
    </submittedName>
</protein>
<dbReference type="AlphaFoldDB" id="A0A811UG60"/>
<evidence type="ECO:0000313" key="3">
    <source>
        <dbReference type="EMBL" id="CAD6997328.1"/>
    </source>
</evidence>
<reference evidence="3" key="1">
    <citation type="submission" date="2020-11" db="EMBL/GenBank/DDBJ databases">
        <authorList>
            <person name="Whitehead M."/>
        </authorList>
    </citation>
    <scope>NUCLEOTIDE SEQUENCE</scope>
    <source>
        <strain evidence="3">EGII</strain>
    </source>
</reference>
<feature type="region of interest" description="Disordered" evidence="1">
    <location>
        <begin position="389"/>
        <end position="438"/>
    </location>
</feature>
<feature type="compositionally biased region" description="Low complexity" evidence="1">
    <location>
        <begin position="428"/>
        <end position="438"/>
    </location>
</feature>
<feature type="compositionally biased region" description="Polar residues" evidence="1">
    <location>
        <begin position="412"/>
        <end position="427"/>
    </location>
</feature>
<keyword evidence="2" id="KW-0812">Transmembrane</keyword>
<dbReference type="PANTHER" id="PTHR21261:SF8">
    <property type="entry name" value="BEATEN PATH IA, ISOFORM B-RELATED"/>
    <property type="match status" value="1"/>
</dbReference>
<dbReference type="GO" id="GO:0008045">
    <property type="term" value="P:motor neuron axon guidance"/>
    <property type="evidence" value="ECO:0007669"/>
    <property type="project" value="TreeGrafter"/>
</dbReference>
<dbReference type="Proteomes" id="UP000606786">
    <property type="component" value="Unassembled WGS sequence"/>
</dbReference>
<organism evidence="3 4">
    <name type="scientific">Ceratitis capitata</name>
    <name type="common">Mediterranean fruit fly</name>
    <name type="synonym">Tephritis capitata</name>
    <dbReference type="NCBI Taxonomy" id="7213"/>
    <lineage>
        <taxon>Eukaryota</taxon>
        <taxon>Metazoa</taxon>
        <taxon>Ecdysozoa</taxon>
        <taxon>Arthropoda</taxon>
        <taxon>Hexapoda</taxon>
        <taxon>Insecta</taxon>
        <taxon>Pterygota</taxon>
        <taxon>Neoptera</taxon>
        <taxon>Endopterygota</taxon>
        <taxon>Diptera</taxon>
        <taxon>Brachycera</taxon>
        <taxon>Muscomorpha</taxon>
        <taxon>Tephritoidea</taxon>
        <taxon>Tephritidae</taxon>
        <taxon>Ceratitis</taxon>
        <taxon>Ceratitis</taxon>
    </lineage>
</organism>
<feature type="region of interest" description="Disordered" evidence="1">
    <location>
        <begin position="461"/>
        <end position="501"/>
    </location>
</feature>
<keyword evidence="4" id="KW-1185">Reference proteome</keyword>
<keyword evidence="2" id="KW-1133">Transmembrane helix</keyword>
<evidence type="ECO:0000256" key="2">
    <source>
        <dbReference type="SAM" id="Phobius"/>
    </source>
</evidence>
<accession>A0A811UG60</accession>